<comment type="caution">
    <text evidence="20">The sequence shown here is derived from an EMBL/GenBank/DDBJ whole genome shotgun (WGS) entry which is preliminary data.</text>
</comment>
<keyword evidence="8 19" id="KW-0169">Cobalamin biosynthesis</keyword>
<dbReference type="HAMAP" id="MF_00719">
    <property type="entry name" value="CobS"/>
    <property type="match status" value="1"/>
</dbReference>
<keyword evidence="7 19" id="KW-1003">Cell membrane</keyword>
<evidence type="ECO:0000256" key="4">
    <source>
        <dbReference type="ARBA" id="ARBA00010561"/>
    </source>
</evidence>
<reference evidence="20 21" key="1">
    <citation type="submission" date="2024-03" db="EMBL/GenBank/DDBJ databases">
        <authorList>
            <person name="Jo J.-H."/>
        </authorList>
    </citation>
    <scope>NUCLEOTIDE SEQUENCE [LARGE SCALE GENOMIC DNA]</scope>
    <source>
        <strain evidence="20 21">PS1R-30</strain>
    </source>
</reference>
<evidence type="ECO:0000256" key="13">
    <source>
        <dbReference type="ARBA" id="ARBA00023136"/>
    </source>
</evidence>
<evidence type="ECO:0000256" key="11">
    <source>
        <dbReference type="ARBA" id="ARBA00022842"/>
    </source>
</evidence>
<organism evidence="20 21">
    <name type="scientific">Novosphingobium anseongense</name>
    <dbReference type="NCBI Taxonomy" id="3133436"/>
    <lineage>
        <taxon>Bacteria</taxon>
        <taxon>Pseudomonadati</taxon>
        <taxon>Pseudomonadota</taxon>
        <taxon>Alphaproteobacteria</taxon>
        <taxon>Sphingomonadales</taxon>
        <taxon>Sphingomonadaceae</taxon>
        <taxon>Novosphingobium</taxon>
    </lineage>
</organism>
<evidence type="ECO:0000256" key="6">
    <source>
        <dbReference type="ARBA" id="ARBA00015850"/>
    </source>
</evidence>
<feature type="transmembrane region" description="Helical" evidence="19">
    <location>
        <begin position="57"/>
        <end position="76"/>
    </location>
</feature>
<gene>
    <name evidence="19" type="primary">cobS</name>
    <name evidence="20" type="ORF">WG901_00175</name>
</gene>
<keyword evidence="12 19" id="KW-1133">Transmembrane helix</keyword>
<comment type="pathway">
    <text evidence="3 19">Cofactor biosynthesis; adenosylcobalamin biosynthesis; adenosylcobalamin from cob(II)yrinate a,c-diamide: step 7/7.</text>
</comment>
<keyword evidence="9 19" id="KW-0808">Transferase</keyword>
<feature type="transmembrane region" description="Helical" evidence="19">
    <location>
        <begin position="32"/>
        <end position="50"/>
    </location>
</feature>
<proteinExistence type="inferred from homology"/>
<comment type="catalytic activity">
    <reaction evidence="17 19">
        <text>alpha-ribazole + adenosylcob(III)inamide-GDP = adenosylcob(III)alamin + GMP + H(+)</text>
        <dbReference type="Rhea" id="RHEA:16049"/>
        <dbReference type="ChEBI" id="CHEBI:10329"/>
        <dbReference type="ChEBI" id="CHEBI:15378"/>
        <dbReference type="ChEBI" id="CHEBI:18408"/>
        <dbReference type="ChEBI" id="CHEBI:58115"/>
        <dbReference type="ChEBI" id="CHEBI:60487"/>
        <dbReference type="EC" id="2.7.8.26"/>
    </reaction>
</comment>
<dbReference type="GO" id="GO:0051073">
    <property type="term" value="F:adenosylcobinamide-GDP ribazoletransferase activity"/>
    <property type="evidence" value="ECO:0007669"/>
    <property type="project" value="UniProtKB-EC"/>
</dbReference>
<keyword evidence="11 19" id="KW-0460">Magnesium</keyword>
<feature type="transmembrane region" description="Helical" evidence="19">
    <location>
        <begin position="178"/>
        <end position="202"/>
    </location>
</feature>
<dbReference type="PANTHER" id="PTHR34148:SF1">
    <property type="entry name" value="ADENOSYLCOBINAMIDE-GDP RIBAZOLETRANSFERASE"/>
    <property type="match status" value="1"/>
</dbReference>
<evidence type="ECO:0000256" key="1">
    <source>
        <dbReference type="ARBA" id="ARBA00001946"/>
    </source>
</evidence>
<evidence type="ECO:0000256" key="7">
    <source>
        <dbReference type="ARBA" id="ARBA00022475"/>
    </source>
</evidence>
<dbReference type="EC" id="2.7.8.26" evidence="5 19"/>
<evidence type="ECO:0000256" key="12">
    <source>
        <dbReference type="ARBA" id="ARBA00022989"/>
    </source>
</evidence>
<evidence type="ECO:0000256" key="10">
    <source>
        <dbReference type="ARBA" id="ARBA00022692"/>
    </source>
</evidence>
<feature type="transmembrane region" description="Helical" evidence="19">
    <location>
        <begin position="109"/>
        <end position="127"/>
    </location>
</feature>
<keyword evidence="21" id="KW-1185">Reference proteome</keyword>
<evidence type="ECO:0000256" key="3">
    <source>
        <dbReference type="ARBA" id="ARBA00004663"/>
    </source>
</evidence>
<dbReference type="Proteomes" id="UP001361239">
    <property type="component" value="Unassembled WGS sequence"/>
</dbReference>
<keyword evidence="13 19" id="KW-0472">Membrane</keyword>
<comment type="catalytic activity">
    <reaction evidence="18 19">
        <text>alpha-ribazole 5'-phosphate + adenosylcob(III)inamide-GDP = adenosylcob(III)alamin 5'-phosphate + GMP + H(+)</text>
        <dbReference type="Rhea" id="RHEA:23560"/>
        <dbReference type="ChEBI" id="CHEBI:15378"/>
        <dbReference type="ChEBI" id="CHEBI:57918"/>
        <dbReference type="ChEBI" id="CHEBI:58115"/>
        <dbReference type="ChEBI" id="CHEBI:60487"/>
        <dbReference type="ChEBI" id="CHEBI:60493"/>
        <dbReference type="EC" id="2.7.8.26"/>
    </reaction>
</comment>
<evidence type="ECO:0000256" key="2">
    <source>
        <dbReference type="ARBA" id="ARBA00004651"/>
    </source>
</evidence>
<evidence type="ECO:0000256" key="8">
    <source>
        <dbReference type="ARBA" id="ARBA00022573"/>
    </source>
</evidence>
<dbReference type="PANTHER" id="PTHR34148">
    <property type="entry name" value="ADENOSYLCOBINAMIDE-GDP RIBAZOLETRANSFERASE"/>
    <property type="match status" value="1"/>
</dbReference>
<evidence type="ECO:0000256" key="9">
    <source>
        <dbReference type="ARBA" id="ARBA00022679"/>
    </source>
</evidence>
<protein>
    <recommendedName>
        <fullName evidence="6 19">Adenosylcobinamide-GDP ribazoletransferase</fullName>
        <ecNumber evidence="5 19">2.7.8.26</ecNumber>
    </recommendedName>
    <alternativeName>
        <fullName evidence="16 19">Cobalamin synthase</fullName>
    </alternativeName>
    <alternativeName>
        <fullName evidence="15 19">Cobalamin-5'-phosphate synthase</fullName>
    </alternativeName>
</protein>
<evidence type="ECO:0000256" key="5">
    <source>
        <dbReference type="ARBA" id="ARBA00013200"/>
    </source>
</evidence>
<comment type="function">
    <text evidence="14 19">Joins adenosylcobinamide-GDP and alpha-ribazole to generate adenosylcobalamin (Ado-cobalamin). Also synthesizes adenosylcobalamin 5'-phosphate from adenosylcobinamide-GDP and alpha-ribazole 5'-phosphate.</text>
</comment>
<feature type="transmembrane region" description="Helical" evidence="19">
    <location>
        <begin position="139"/>
        <end position="158"/>
    </location>
</feature>
<evidence type="ECO:0000256" key="18">
    <source>
        <dbReference type="ARBA" id="ARBA00049504"/>
    </source>
</evidence>
<comment type="cofactor">
    <cofactor evidence="1 19">
        <name>Mg(2+)</name>
        <dbReference type="ChEBI" id="CHEBI:18420"/>
    </cofactor>
</comment>
<evidence type="ECO:0000256" key="15">
    <source>
        <dbReference type="ARBA" id="ARBA00032605"/>
    </source>
</evidence>
<name>A0ABU8RQF1_9SPHN</name>
<evidence type="ECO:0000256" key="16">
    <source>
        <dbReference type="ARBA" id="ARBA00032853"/>
    </source>
</evidence>
<evidence type="ECO:0000313" key="21">
    <source>
        <dbReference type="Proteomes" id="UP001361239"/>
    </source>
</evidence>
<dbReference type="Pfam" id="PF02654">
    <property type="entry name" value="CobS"/>
    <property type="match status" value="1"/>
</dbReference>
<accession>A0ABU8RQF1</accession>
<keyword evidence="10 19" id="KW-0812">Transmembrane</keyword>
<sequence length="243" mass="25377">MKGLVIALQFLTRLPLPRVTVSNAEFAASMRWFPAAGLTVGAIVCLGAVLGARIDPWLGALVGLVLWVAVTGALHLDGLGDVADASGAAHKLAQGNPERLRAVLADPHVGSFAVVAIGLQLVAKLVLIRTLLVTAPPIALLLVPFAARIGPLAWTRWLPPLHEGLGARFRDAVRPLDLALWSAALLTASWFVPGLLAALLFVPLWAVWLRARFGGISGDGHGAGIEIVESGLLLAAIVGARLI</sequence>
<evidence type="ECO:0000256" key="19">
    <source>
        <dbReference type="HAMAP-Rule" id="MF_00719"/>
    </source>
</evidence>
<dbReference type="EMBL" id="JBBHJZ010000001">
    <property type="protein sequence ID" value="MEJ5975034.1"/>
    <property type="molecule type" value="Genomic_DNA"/>
</dbReference>
<dbReference type="InterPro" id="IPR003805">
    <property type="entry name" value="CobS"/>
</dbReference>
<comment type="subcellular location">
    <subcellularLocation>
        <location evidence="2 19">Cell membrane</location>
        <topology evidence="2 19">Multi-pass membrane protein</topology>
    </subcellularLocation>
</comment>
<dbReference type="RefSeq" id="WP_339585010.1">
    <property type="nucleotide sequence ID" value="NZ_JBBHJZ010000001.1"/>
</dbReference>
<comment type="similarity">
    <text evidence="4 19">Belongs to the CobS family.</text>
</comment>
<evidence type="ECO:0000256" key="14">
    <source>
        <dbReference type="ARBA" id="ARBA00025228"/>
    </source>
</evidence>
<evidence type="ECO:0000313" key="20">
    <source>
        <dbReference type="EMBL" id="MEJ5975034.1"/>
    </source>
</evidence>
<evidence type="ECO:0000256" key="17">
    <source>
        <dbReference type="ARBA" id="ARBA00048623"/>
    </source>
</evidence>